<dbReference type="EMBL" id="D00201">
    <property type="protein sequence ID" value="BAA00135.1"/>
    <property type="molecule type" value="Genomic_DNA"/>
</dbReference>
<organismHost>
    <name type="scientific">Macroptilium lathyroides</name>
    <dbReference type="NCBI Taxonomy" id="260885"/>
</organismHost>
<accession>Q67578</accession>
<keyword evidence="1" id="KW-1133">Transmembrane helix</keyword>
<evidence type="ECO:0000313" key="3">
    <source>
        <dbReference type="Proteomes" id="UP000008769"/>
    </source>
</evidence>
<dbReference type="GeneID" id="988087"/>
<feature type="transmembrane region" description="Helical" evidence="1">
    <location>
        <begin position="86"/>
        <end position="109"/>
    </location>
</feature>
<keyword evidence="3" id="KW-1185">Reference proteome</keyword>
<protein>
    <submittedName>
        <fullName evidence="2">B component DNA, complete sequence</fullName>
    </submittedName>
</protein>
<evidence type="ECO:0000313" key="2">
    <source>
        <dbReference type="EMBL" id="BAA00135.1"/>
    </source>
</evidence>
<reference evidence="2 3" key="1">
    <citation type="journal article" date="1987" name="Microbiol. Immunol.">
        <title>Total nucleotide sequences of the infectious cloned DNAs of bean golden mosaic virus.</title>
        <authorList>
            <person name="Morinaga T."/>
            <person name="Ikegami M."/>
            <person name="Shimotohno K."/>
            <person name="Miura K."/>
        </authorList>
    </citation>
    <scope>NUCLEOTIDE SEQUENCE [LARGE SCALE GENOMIC DNA]</scope>
    <source>
        <strain evidence="3">Isolate Puerto Rico-Japan</strain>
    </source>
</reference>
<organismHost>
    <name type="scientific">Phaseolus vulgaris</name>
    <name type="common">Kidney bean</name>
    <name type="synonym">French bean</name>
    <dbReference type="NCBI Taxonomy" id="3885"/>
</organismHost>
<proteinExistence type="predicted"/>
<name>Q67578_BGYMJ</name>
<dbReference type="Proteomes" id="UP000008769">
    <property type="component" value="Genome"/>
</dbReference>
<dbReference type="KEGG" id="vg:988087"/>
<dbReference type="RefSeq" id="NP_040771.1">
    <property type="nucleotide sequence ID" value="NC_001439.1"/>
</dbReference>
<organismHost>
    <name type="scientific">Malvastrum coromandelianum</name>
    <dbReference type="NCBI Taxonomy" id="108453"/>
</organismHost>
<organismHost>
    <name type="scientific">Phaseolus lunatus</name>
    <name type="common">Lima bean</name>
    <name type="synonym">Phaseolus limensis</name>
    <dbReference type="NCBI Taxonomy" id="3884"/>
</organismHost>
<keyword evidence="1" id="KW-0472">Membrane</keyword>
<sequence>MPIPCVSPECLSVMRRGVIWREPPRFPVLAIILQVVEWAQNPTRPMHGSTGPCIESQGYIGCTKAQMCQRDVKDLARSNHMNNAMIYLMLVRLCVYPISHVGMVLPIVLVNVFV</sequence>
<evidence type="ECO:0000256" key="1">
    <source>
        <dbReference type="SAM" id="Phobius"/>
    </source>
</evidence>
<keyword evidence="1" id="KW-0812">Transmembrane</keyword>
<organism evidence="2 3">
    <name type="scientific">Bean golden yellow mosaic virus (isolate Puerto Rico-Japan)</name>
    <name type="common">BGYMV</name>
    <dbReference type="NCBI Taxonomy" id="222449"/>
    <lineage>
        <taxon>Viruses</taxon>
        <taxon>Monodnaviria</taxon>
        <taxon>Shotokuvirae</taxon>
        <taxon>Cressdnaviricota</taxon>
        <taxon>Repensiviricetes</taxon>
        <taxon>Geplafuvirales</taxon>
        <taxon>Geminiviridae</taxon>
        <taxon>Begomovirus</taxon>
        <taxon>Begomovirus birdi</taxon>
        <taxon>Bean golden yellow mosaic virus</taxon>
    </lineage>
</organism>